<feature type="compositionally biased region" description="Polar residues" evidence="1">
    <location>
        <begin position="23"/>
        <end position="52"/>
    </location>
</feature>
<gene>
    <name evidence="3" type="ORF">ACWI_26240</name>
</gene>
<dbReference type="AlphaFoldDB" id="A0A1F2PGJ0"/>
<feature type="region of interest" description="Disordered" evidence="1">
    <location>
        <begin position="1"/>
        <end position="115"/>
    </location>
</feature>
<dbReference type="Pfam" id="PF02120">
    <property type="entry name" value="Flg_hook"/>
    <property type="match status" value="1"/>
</dbReference>
<reference evidence="3 4" key="1">
    <citation type="submission" date="2015-09" db="EMBL/GenBank/DDBJ databases">
        <title>Genome sequence of Acetobacterium wieringae DSM 1911.</title>
        <authorList>
            <person name="Poehlein A."/>
            <person name="Bengelsdorf F.R."/>
            <person name="Schiel-Bengelsdorf B."/>
            <person name="Duerre P."/>
            <person name="Daniel R."/>
        </authorList>
    </citation>
    <scope>NUCLEOTIDE SEQUENCE [LARGE SCALE GENOMIC DNA]</scope>
    <source>
        <strain evidence="3 4">DSM 1911</strain>
    </source>
</reference>
<evidence type="ECO:0000256" key="1">
    <source>
        <dbReference type="SAM" id="MobiDB-lite"/>
    </source>
</evidence>
<dbReference type="Gene3D" id="3.30.750.140">
    <property type="match status" value="1"/>
</dbReference>
<dbReference type="OrthoDB" id="1777809at2"/>
<dbReference type="InterPro" id="IPR021136">
    <property type="entry name" value="Flagellar_hook_control-like_C"/>
</dbReference>
<proteinExistence type="predicted"/>
<feature type="domain" description="Flagellar hook-length control protein-like C-terminal" evidence="2">
    <location>
        <begin position="349"/>
        <end position="420"/>
    </location>
</feature>
<protein>
    <submittedName>
        <fullName evidence="3">Flagellar hook-length control protein FliK</fullName>
    </submittedName>
</protein>
<feature type="compositionally biased region" description="Basic and acidic residues" evidence="1">
    <location>
        <begin position="53"/>
        <end position="87"/>
    </location>
</feature>
<feature type="compositionally biased region" description="Basic and acidic residues" evidence="1">
    <location>
        <begin position="96"/>
        <end position="107"/>
    </location>
</feature>
<keyword evidence="3" id="KW-0966">Cell projection</keyword>
<dbReference type="Proteomes" id="UP000176244">
    <property type="component" value="Unassembled WGS sequence"/>
</dbReference>
<keyword evidence="3" id="KW-0969">Cilium</keyword>
<evidence type="ECO:0000259" key="2">
    <source>
        <dbReference type="Pfam" id="PF02120"/>
    </source>
</evidence>
<dbReference type="EMBL" id="LKEU01000035">
    <property type="protein sequence ID" value="OFV69982.1"/>
    <property type="molecule type" value="Genomic_DNA"/>
</dbReference>
<name>A0A1F2PGJ0_9FIRM</name>
<organism evidence="3 4">
    <name type="scientific">Acetobacterium wieringae</name>
    <dbReference type="NCBI Taxonomy" id="52694"/>
    <lineage>
        <taxon>Bacteria</taxon>
        <taxon>Bacillati</taxon>
        <taxon>Bacillota</taxon>
        <taxon>Clostridia</taxon>
        <taxon>Eubacteriales</taxon>
        <taxon>Eubacteriaceae</taxon>
        <taxon>Acetobacterium</taxon>
    </lineage>
</organism>
<sequence>MNLEFQATGRSTMAGLRGMSGPENPSTSQSSGHENSAQFKDLLNQSKQTINQADHHLEKVRKNQREAKSIAENNRRQSDQTSLKDDAVTTADDQVEEPKEAELKSDEGQQSSSLSTLDSAQLMAIQSFQGGIETALTRLNLKLGIQGVEEPEAMGEQGQMLTVTTESSQLLLSPALEGMTPFEEIGEEVTPVVVQNSEGLNDGTVFQIKGEPELQKLVGSELDSVEITTNRRNPDQELVSQSIKVEGSDLKTVHESQQLQGNQPLENKSEIAVDGANKPVLTDESEADQFKLIDVQTNQINQTEKQNLGEKGVQEINMAAVNSNKSAEVQATNKTEVAQQVQQKILQNFEPNKPMVFQMTLSPDNLGDIDVKLSYDQGKLIIDIMAVSQETQKLLGKQINQLVRGLALQNVQVETVHLNTPVEQSGDSQNAAFMMNNGSDPNQNQNQALLRERFIKNSGVLNSITTNGDEDEPVLIPQNLQNYTNHRVNYLI</sequence>
<comment type="caution">
    <text evidence="3">The sequence shown here is derived from an EMBL/GenBank/DDBJ whole genome shotgun (WGS) entry which is preliminary data.</text>
</comment>
<evidence type="ECO:0000313" key="4">
    <source>
        <dbReference type="Proteomes" id="UP000176244"/>
    </source>
</evidence>
<dbReference type="InterPro" id="IPR038610">
    <property type="entry name" value="FliK-like_C_sf"/>
</dbReference>
<evidence type="ECO:0000313" key="3">
    <source>
        <dbReference type="EMBL" id="OFV69982.1"/>
    </source>
</evidence>
<keyword evidence="3" id="KW-0282">Flagellum</keyword>
<accession>A0A1F2PGJ0</accession>
<dbReference type="STRING" id="52694.ACWI_26240"/>